<accession>A0A8T2F9Z5</accession>
<keyword evidence="2" id="KW-1185">Reference proteome</keyword>
<evidence type="ECO:0000313" key="1">
    <source>
        <dbReference type="EMBL" id="KAG7633075.1"/>
    </source>
</evidence>
<comment type="caution">
    <text evidence="1">The sequence shown here is derived from an EMBL/GenBank/DDBJ whole genome shotgun (WGS) entry which is preliminary data.</text>
</comment>
<feature type="non-terminal residue" evidence="1">
    <location>
        <position position="76"/>
    </location>
</feature>
<name>A0A8T2F9Z5_ARASU</name>
<dbReference type="Proteomes" id="UP000694251">
    <property type="component" value="Chromosome 3"/>
</dbReference>
<reference evidence="1 2" key="1">
    <citation type="submission" date="2020-12" db="EMBL/GenBank/DDBJ databases">
        <title>Concerted genomic and epigenomic changes stabilize Arabidopsis allopolyploids.</title>
        <authorList>
            <person name="Chen Z."/>
        </authorList>
    </citation>
    <scope>NUCLEOTIDE SEQUENCE [LARGE SCALE GENOMIC DNA]</scope>
    <source>
        <strain evidence="1">As9502</strain>
        <tissue evidence="1">Leaf</tissue>
    </source>
</reference>
<proteinExistence type="predicted"/>
<protein>
    <submittedName>
        <fullName evidence="1">Uncharacterized protein</fullName>
    </submittedName>
</protein>
<gene>
    <name evidence="1" type="ORF">ISN44_As03g032060</name>
</gene>
<sequence length="76" mass="8566">MLSDNIGLWLYIMMYSNSGLTIVRRTMIVHPSVVRCVKLRNVMAYKGLDQVMPGQALHDDVVLRGIISFRLSCLGV</sequence>
<organism evidence="1 2">
    <name type="scientific">Arabidopsis suecica</name>
    <name type="common">Swedish thale-cress</name>
    <name type="synonym">Cardaminopsis suecica</name>
    <dbReference type="NCBI Taxonomy" id="45249"/>
    <lineage>
        <taxon>Eukaryota</taxon>
        <taxon>Viridiplantae</taxon>
        <taxon>Streptophyta</taxon>
        <taxon>Embryophyta</taxon>
        <taxon>Tracheophyta</taxon>
        <taxon>Spermatophyta</taxon>
        <taxon>Magnoliopsida</taxon>
        <taxon>eudicotyledons</taxon>
        <taxon>Gunneridae</taxon>
        <taxon>Pentapetalae</taxon>
        <taxon>rosids</taxon>
        <taxon>malvids</taxon>
        <taxon>Brassicales</taxon>
        <taxon>Brassicaceae</taxon>
        <taxon>Camelineae</taxon>
        <taxon>Arabidopsis</taxon>
    </lineage>
</organism>
<evidence type="ECO:0000313" key="2">
    <source>
        <dbReference type="Proteomes" id="UP000694251"/>
    </source>
</evidence>
<dbReference type="AlphaFoldDB" id="A0A8T2F9Z5"/>
<dbReference type="EMBL" id="JAEFBJ010000003">
    <property type="protein sequence ID" value="KAG7633075.1"/>
    <property type="molecule type" value="Genomic_DNA"/>
</dbReference>